<proteinExistence type="predicted"/>
<gene>
    <name evidence="1" type="ORF">MRATA1EN22A_LOCUS9364</name>
</gene>
<evidence type="ECO:0000313" key="1">
    <source>
        <dbReference type="EMBL" id="CAM9919551.1"/>
    </source>
</evidence>
<name>A0AC59YSI1_RANTA</name>
<sequence>MKVTIWKEQSTWSSQERVAKGETSDRERIVIPEAVQVVPCKYAPACRTMYSPRKLPEDIRRPEKQPIVFEGRLPETRLAARREKARHTRGECAQASGCLSCPPRREKARRIRGEYAQAPGCLNRSPRKEKARRTRGECAQASGCLNRSGRGRHKTQAQPNLRFCGVPENWNRPQRRARSI</sequence>
<reference evidence="1" key="2">
    <citation type="submission" date="2025-03" db="EMBL/GenBank/DDBJ databases">
        <authorList>
            <consortium name="ELIXIR-Norway"/>
            <consortium name="Elixir Norway"/>
        </authorList>
    </citation>
    <scope>NUCLEOTIDE SEQUENCE</scope>
</reference>
<reference evidence="1" key="1">
    <citation type="submission" date="2023-05" db="EMBL/GenBank/DDBJ databases">
        <authorList>
            <consortium name="ELIXIR-Norway"/>
        </authorList>
    </citation>
    <scope>NUCLEOTIDE SEQUENCE</scope>
</reference>
<dbReference type="Proteomes" id="UP001162501">
    <property type="component" value="Chromosome 2"/>
</dbReference>
<dbReference type="EMBL" id="OX596086">
    <property type="protein sequence ID" value="CAM9919551.1"/>
    <property type="molecule type" value="Genomic_DNA"/>
</dbReference>
<evidence type="ECO:0000313" key="2">
    <source>
        <dbReference type="Proteomes" id="UP001162501"/>
    </source>
</evidence>
<organism evidence="1 2">
    <name type="scientific">Rangifer tarandus platyrhynchus</name>
    <name type="common">Svalbard reindeer</name>
    <dbReference type="NCBI Taxonomy" id="3082113"/>
    <lineage>
        <taxon>Eukaryota</taxon>
        <taxon>Metazoa</taxon>
        <taxon>Chordata</taxon>
        <taxon>Craniata</taxon>
        <taxon>Vertebrata</taxon>
        <taxon>Euteleostomi</taxon>
        <taxon>Mammalia</taxon>
        <taxon>Eutheria</taxon>
        <taxon>Laurasiatheria</taxon>
        <taxon>Artiodactyla</taxon>
        <taxon>Ruminantia</taxon>
        <taxon>Pecora</taxon>
        <taxon>Cervidae</taxon>
        <taxon>Odocoileinae</taxon>
        <taxon>Rangifer</taxon>
    </lineage>
</organism>
<accession>A0AC59YSI1</accession>
<protein>
    <submittedName>
        <fullName evidence="1">Uncharacterized protein</fullName>
    </submittedName>
</protein>